<keyword evidence="5" id="KW-1185">Reference proteome</keyword>
<proteinExistence type="predicted"/>
<dbReference type="SMART" id="SM00320">
    <property type="entry name" value="WD40"/>
    <property type="match status" value="7"/>
</dbReference>
<dbReference type="SMART" id="SM00668">
    <property type="entry name" value="CTLH"/>
    <property type="match status" value="1"/>
</dbReference>
<dbReference type="GeneID" id="106180573"/>
<feature type="region of interest" description="Disordered" evidence="3">
    <location>
        <begin position="498"/>
        <end position="548"/>
    </location>
</feature>
<keyword evidence="1" id="KW-0853">WD repeat</keyword>
<gene>
    <name evidence="6" type="primary">LOC106180573</name>
</gene>
<dbReference type="Pfam" id="PF25602">
    <property type="entry name" value="WDR47_COR"/>
    <property type="match status" value="1"/>
</dbReference>
<evidence type="ECO:0000313" key="5">
    <source>
        <dbReference type="Proteomes" id="UP000085678"/>
    </source>
</evidence>
<feature type="domain" description="CTLH" evidence="4">
    <location>
        <begin position="44"/>
        <end position="101"/>
    </location>
</feature>
<evidence type="ECO:0000259" key="4">
    <source>
        <dbReference type="PROSITE" id="PS50897"/>
    </source>
</evidence>
<dbReference type="InterPro" id="IPR001680">
    <property type="entry name" value="WD40_rpt"/>
</dbReference>
<feature type="repeat" description="WD" evidence="1">
    <location>
        <begin position="836"/>
        <end position="872"/>
    </location>
</feature>
<dbReference type="Proteomes" id="UP000085678">
    <property type="component" value="Unplaced"/>
</dbReference>
<feature type="compositionally biased region" description="Polar residues" evidence="3">
    <location>
        <begin position="415"/>
        <end position="449"/>
    </location>
</feature>
<reference evidence="6" key="1">
    <citation type="submission" date="2025-08" db="UniProtKB">
        <authorList>
            <consortium name="RefSeq"/>
        </authorList>
    </citation>
    <scope>IDENTIFICATION</scope>
    <source>
        <tissue evidence="6">Gonads</tissue>
    </source>
</reference>
<feature type="compositionally biased region" description="Basic and acidic residues" evidence="3">
    <location>
        <begin position="533"/>
        <end position="543"/>
    </location>
</feature>
<feature type="region of interest" description="Disordered" evidence="3">
    <location>
        <begin position="382"/>
        <end position="449"/>
    </location>
</feature>
<dbReference type="PROSITE" id="PS50897">
    <property type="entry name" value="CTLH"/>
    <property type="match status" value="1"/>
</dbReference>
<dbReference type="PROSITE" id="PS50896">
    <property type="entry name" value="LISH"/>
    <property type="match status" value="1"/>
</dbReference>
<dbReference type="PROSITE" id="PS50294">
    <property type="entry name" value="WD_REPEATS_REGION"/>
    <property type="match status" value="2"/>
</dbReference>
<dbReference type="AlphaFoldDB" id="A0A1S3KCR4"/>
<dbReference type="PANTHER" id="PTHR19863">
    <property type="entry name" value="NEMITIN (NEURONAL ENRICHED MAP INTERACTING PROTEIN) HOMOLOG"/>
    <property type="match status" value="1"/>
</dbReference>
<evidence type="ECO:0000256" key="3">
    <source>
        <dbReference type="SAM" id="MobiDB-lite"/>
    </source>
</evidence>
<dbReference type="CDD" id="cd22249">
    <property type="entry name" value="UDM1_RNF168_RNF169-like"/>
    <property type="match status" value="1"/>
</dbReference>
<dbReference type="OrthoDB" id="187712at2759"/>
<dbReference type="PROSITE" id="PS50082">
    <property type="entry name" value="WD_REPEATS_2"/>
    <property type="match status" value="3"/>
</dbReference>
<dbReference type="Pfam" id="PF00400">
    <property type="entry name" value="WD40"/>
    <property type="match status" value="4"/>
</dbReference>
<evidence type="ECO:0000313" key="6">
    <source>
        <dbReference type="RefSeq" id="XP_013420046.1"/>
    </source>
</evidence>
<evidence type="ECO:0000256" key="2">
    <source>
        <dbReference type="SAM" id="Coils"/>
    </source>
</evidence>
<feature type="repeat" description="WD" evidence="1">
    <location>
        <begin position="611"/>
        <end position="652"/>
    </location>
</feature>
<organism evidence="5 6">
    <name type="scientific">Lingula anatina</name>
    <name type="common">Brachiopod</name>
    <name type="synonym">Lingula unguis</name>
    <dbReference type="NCBI Taxonomy" id="7574"/>
    <lineage>
        <taxon>Eukaryota</taxon>
        <taxon>Metazoa</taxon>
        <taxon>Spiralia</taxon>
        <taxon>Lophotrochozoa</taxon>
        <taxon>Brachiopoda</taxon>
        <taxon>Linguliformea</taxon>
        <taxon>Lingulata</taxon>
        <taxon>Lingulida</taxon>
        <taxon>Linguloidea</taxon>
        <taxon>Lingulidae</taxon>
        <taxon>Lingula</taxon>
    </lineage>
</organism>
<keyword evidence="2" id="KW-0175">Coiled coil</keyword>
<dbReference type="CDD" id="cd00200">
    <property type="entry name" value="WD40"/>
    <property type="match status" value="1"/>
</dbReference>
<sequence length="872" mass="97382">MPSINIDIREGDIIKLVLEFLQSRELAISMLSLERETGMVNGAFSDDLLFLRQLILDGQWDDALDFIQPISTDEAFDLKKFQYLILKHKYLELLCLKSEPGPMQNSEFTVEEVVSCLNLLELFCPTKEDYSNLCVLLTLPRLSDHVDYMNWNPNSGRVQCFHEVLPLVEDFLPLMKKVPAECTARGDRLIQLVVKGILYESCVEFCQHKATCIEEESRDIELSTVLNGSTGIEDEDLSLVSWLQSLPHSTFANPFEQKTLRVDLKPLIKPSLEASWSEQILITPIKPKMFPHSAVPSSRPMSADMLSRSLNPALDGLSHGLQGKPEVAKFAQKEVNLLSRSFGTFHLQKGNIASRRNNPMNSSIDKLFQNAEVVDTKNSISHQQLDSEVSPLKTHKVSQKAGDPLISSRKPQIRSPASSLQGQVSLTPVRSRSPKQTNSNSYSQQGLLNSSSTELYREYQRQKEKLKEQLAMREQEREYYQRQLMELENRQIQLGDNKYSEESSIRGSAHNQGGLETLDKNTSSDGSSLHVSHLGEPDMEEKPSSPARPSFLPVTTLEDGQAIRAVAFSPQGHLYAVGSNTKSLRICAFPDLSDLSVDHICTQPNVVLKRTKHHKGSIYCIAWSGQGDLVATGSNDKTIKLLKFDSNTCNSIGPDVEYTFHDGTVRDLIFMQDNQTPLLVSGGAGDCKIYVTDCETGTPIRVMSGHTGHIYSLHTWGVGYMFVSGSQDKTARFWDLRMSSPISIVQSPSPGSAFASVCVEGTGRLMASGHEDSTVMMYDVRGARMVQTFKPHVGEVRTARFDHMNAYYLLTGSYDQKIMLTDLRGDLLQPLPSVAVAEHKDKVIQCRWHPSQLAFVSTSADRNVTCWALPVI</sequence>
<feature type="coiled-coil region" evidence="2">
    <location>
        <begin position="449"/>
        <end position="490"/>
    </location>
</feature>
<dbReference type="InterPro" id="IPR040067">
    <property type="entry name" value="WDR47"/>
</dbReference>
<dbReference type="InterPro" id="IPR036322">
    <property type="entry name" value="WD40_repeat_dom_sf"/>
</dbReference>
<dbReference type="Gene3D" id="2.130.10.10">
    <property type="entry name" value="YVTN repeat-like/Quinoprotein amine dehydrogenase"/>
    <property type="match status" value="2"/>
</dbReference>
<name>A0A1S3KCR4_LINAN</name>
<protein>
    <submittedName>
        <fullName evidence="6">WD repeat-containing protein 47-like isoform X2</fullName>
    </submittedName>
</protein>
<feature type="compositionally biased region" description="Polar residues" evidence="3">
    <location>
        <begin position="520"/>
        <end position="530"/>
    </location>
</feature>
<accession>A0A1S3KCR4</accession>
<dbReference type="InterPro" id="IPR006595">
    <property type="entry name" value="CTLH_C"/>
</dbReference>
<dbReference type="InterPro" id="IPR057749">
    <property type="entry name" value="WDR47_COR"/>
</dbReference>
<dbReference type="RefSeq" id="XP_013420046.1">
    <property type="nucleotide sequence ID" value="XM_013564592.2"/>
</dbReference>
<dbReference type="PANTHER" id="PTHR19863:SF5">
    <property type="entry name" value="WD REPEAT-CONTAINING PROTEIN 47"/>
    <property type="match status" value="1"/>
</dbReference>
<dbReference type="InterPro" id="IPR006594">
    <property type="entry name" value="LisH"/>
</dbReference>
<dbReference type="SUPFAM" id="SSF50978">
    <property type="entry name" value="WD40 repeat-like"/>
    <property type="match status" value="1"/>
</dbReference>
<feature type="repeat" description="WD" evidence="1">
    <location>
        <begin position="703"/>
        <end position="744"/>
    </location>
</feature>
<dbReference type="InterPro" id="IPR015943">
    <property type="entry name" value="WD40/YVTN_repeat-like_dom_sf"/>
</dbReference>
<evidence type="ECO:0000256" key="1">
    <source>
        <dbReference type="PROSITE-ProRule" id="PRU00221"/>
    </source>
</evidence>